<dbReference type="InterPro" id="IPR051398">
    <property type="entry name" value="Polysacch_Deacetylase"/>
</dbReference>
<keyword evidence="1" id="KW-0732">Signal</keyword>
<dbReference type="InterPro" id="IPR011330">
    <property type="entry name" value="Glyco_hydro/deAcase_b/a-brl"/>
</dbReference>
<dbReference type="SUPFAM" id="SSF88713">
    <property type="entry name" value="Glycoside hydrolase/deacetylase"/>
    <property type="match status" value="1"/>
</dbReference>
<dbReference type="InterPro" id="IPR002509">
    <property type="entry name" value="NODB_dom"/>
</dbReference>
<dbReference type="Gene3D" id="3.20.20.370">
    <property type="entry name" value="Glycoside hydrolase/deacetylase"/>
    <property type="match status" value="1"/>
</dbReference>
<name>A0A1H0P853_9PSED</name>
<dbReference type="Proteomes" id="UP000198827">
    <property type="component" value="Chromosome I"/>
</dbReference>
<proteinExistence type="predicted"/>
<evidence type="ECO:0000313" key="4">
    <source>
        <dbReference type="Proteomes" id="UP000198827"/>
    </source>
</evidence>
<evidence type="ECO:0000259" key="2">
    <source>
        <dbReference type="PROSITE" id="PS51677"/>
    </source>
</evidence>
<organism evidence="3 4">
    <name type="scientific">Pseudomonas arsenicoxydans</name>
    <dbReference type="NCBI Taxonomy" id="702115"/>
    <lineage>
        <taxon>Bacteria</taxon>
        <taxon>Pseudomonadati</taxon>
        <taxon>Pseudomonadota</taxon>
        <taxon>Gammaproteobacteria</taxon>
        <taxon>Pseudomonadales</taxon>
        <taxon>Pseudomonadaceae</taxon>
        <taxon>Pseudomonas</taxon>
    </lineage>
</organism>
<accession>A0A1H0P853</accession>
<sequence length="288" mass="32605">MVHLIAGADMYRNILPWIEGRVVPRLLLCAALLCACGFSWGAAHPTEPLVTILVYHRFSDTADDSMTVRMSTFDSQLGVLRSHGYHFVTLRAVVDWLRNPDATLPDKPVAITVDDGHRSVFDKLLPVMLREHFPVTLFVYPSAISNAAYALTWEQLRTLKQTGLVEIQSHTYWHPNFKIERRRLSPADFRQFVHLQLDKSRRRIESQTGGTVDMLAWPFGLYDDELITLAADEGYIAAFSLEAKKADRHARLLALPRYLMIDAYGANTFARLLGEPDTRPLPTVGSTR</sequence>
<gene>
    <name evidence="3" type="ORF">SAMN04489798_4445</name>
</gene>
<dbReference type="PANTHER" id="PTHR34216">
    <property type="match status" value="1"/>
</dbReference>
<evidence type="ECO:0000313" key="3">
    <source>
        <dbReference type="EMBL" id="SDP00868.1"/>
    </source>
</evidence>
<dbReference type="AlphaFoldDB" id="A0A1H0P853"/>
<dbReference type="PROSITE" id="PS51677">
    <property type="entry name" value="NODB"/>
    <property type="match status" value="1"/>
</dbReference>
<dbReference type="GO" id="GO:0016810">
    <property type="term" value="F:hydrolase activity, acting on carbon-nitrogen (but not peptide) bonds"/>
    <property type="evidence" value="ECO:0007669"/>
    <property type="project" value="InterPro"/>
</dbReference>
<dbReference type="CDD" id="cd10918">
    <property type="entry name" value="CE4_NodB_like_5s_6s"/>
    <property type="match status" value="1"/>
</dbReference>
<reference evidence="3 4" key="1">
    <citation type="submission" date="2016-10" db="EMBL/GenBank/DDBJ databases">
        <authorList>
            <person name="de Groot N.N."/>
        </authorList>
    </citation>
    <scope>NUCLEOTIDE SEQUENCE [LARGE SCALE GENOMIC DNA]</scope>
    <source>
        <strain evidence="3 4">CECT 7543</strain>
    </source>
</reference>
<evidence type="ECO:0000256" key="1">
    <source>
        <dbReference type="ARBA" id="ARBA00022729"/>
    </source>
</evidence>
<dbReference type="Pfam" id="PF01522">
    <property type="entry name" value="Polysacc_deac_1"/>
    <property type="match status" value="1"/>
</dbReference>
<dbReference type="PANTHER" id="PTHR34216:SF7">
    <property type="entry name" value="POLY-BETA-1,6-N-ACETYL-D-GLUCOSAMINE N-DEACETYLASE"/>
    <property type="match status" value="1"/>
</dbReference>
<feature type="domain" description="NodB homology" evidence="2">
    <location>
        <begin position="107"/>
        <end position="288"/>
    </location>
</feature>
<protein>
    <submittedName>
        <fullName evidence="3">Polysaccharide deacetylase</fullName>
    </submittedName>
</protein>
<dbReference type="EMBL" id="LT629705">
    <property type="protein sequence ID" value="SDP00868.1"/>
    <property type="molecule type" value="Genomic_DNA"/>
</dbReference>
<dbReference type="GO" id="GO:0005975">
    <property type="term" value="P:carbohydrate metabolic process"/>
    <property type="evidence" value="ECO:0007669"/>
    <property type="project" value="InterPro"/>
</dbReference>